<dbReference type="InterPro" id="IPR045113">
    <property type="entry name" value="Rpb7-like"/>
</dbReference>
<dbReference type="GO" id="GO:0006352">
    <property type="term" value="P:DNA-templated transcription initiation"/>
    <property type="evidence" value="ECO:0007669"/>
    <property type="project" value="InterPro"/>
</dbReference>
<feature type="compositionally biased region" description="Basic residues" evidence="6">
    <location>
        <begin position="448"/>
        <end position="458"/>
    </location>
</feature>
<dbReference type="Pfam" id="PF03876">
    <property type="entry name" value="SHS2_Rpb7-N"/>
    <property type="match status" value="1"/>
</dbReference>
<evidence type="ECO:0000313" key="8">
    <source>
        <dbReference type="EMBL" id="KAK8759754.1"/>
    </source>
</evidence>
<evidence type="ECO:0000259" key="7">
    <source>
        <dbReference type="Pfam" id="PF03876"/>
    </source>
</evidence>
<proteinExistence type="inferred from homology"/>
<dbReference type="GO" id="GO:0006362">
    <property type="term" value="P:transcription elongation by RNA polymerase I"/>
    <property type="evidence" value="ECO:0007669"/>
    <property type="project" value="TreeGrafter"/>
</dbReference>
<evidence type="ECO:0000256" key="4">
    <source>
        <dbReference type="ARBA" id="ARBA00023163"/>
    </source>
</evidence>
<organism evidence="8 9">
    <name type="scientific">Amblyomma americanum</name>
    <name type="common">Lone star tick</name>
    <dbReference type="NCBI Taxonomy" id="6943"/>
    <lineage>
        <taxon>Eukaryota</taxon>
        <taxon>Metazoa</taxon>
        <taxon>Ecdysozoa</taxon>
        <taxon>Arthropoda</taxon>
        <taxon>Chelicerata</taxon>
        <taxon>Arachnida</taxon>
        <taxon>Acari</taxon>
        <taxon>Parasitiformes</taxon>
        <taxon>Ixodida</taxon>
        <taxon>Ixodoidea</taxon>
        <taxon>Ixodidae</taxon>
        <taxon>Amblyomminae</taxon>
        <taxon>Amblyomma</taxon>
    </lineage>
</organism>
<dbReference type="InterPro" id="IPR005576">
    <property type="entry name" value="Rpb7-like_N"/>
</dbReference>
<keyword evidence="3" id="KW-0240">DNA-directed RNA polymerase</keyword>
<feature type="compositionally biased region" description="Basic residues" evidence="6">
    <location>
        <begin position="258"/>
        <end position="271"/>
    </location>
</feature>
<dbReference type="GO" id="GO:0005736">
    <property type="term" value="C:RNA polymerase I complex"/>
    <property type="evidence" value="ECO:0007669"/>
    <property type="project" value="TreeGrafter"/>
</dbReference>
<evidence type="ECO:0000256" key="2">
    <source>
        <dbReference type="ARBA" id="ARBA00005930"/>
    </source>
</evidence>
<name>A0AAQ4DBB4_AMBAM</name>
<dbReference type="AlphaFoldDB" id="A0AAQ4DBB4"/>
<feature type="compositionally biased region" description="Basic residues" evidence="6">
    <location>
        <begin position="395"/>
        <end position="404"/>
    </location>
</feature>
<feature type="compositionally biased region" description="Basic residues" evidence="6">
    <location>
        <begin position="372"/>
        <end position="386"/>
    </location>
</feature>
<evidence type="ECO:0000313" key="9">
    <source>
        <dbReference type="Proteomes" id="UP001321473"/>
    </source>
</evidence>
<feature type="compositionally biased region" description="Basic residues" evidence="6">
    <location>
        <begin position="479"/>
        <end position="490"/>
    </location>
</feature>
<keyword evidence="9" id="KW-1185">Reference proteome</keyword>
<sequence length="490" mass="55047">MAASGSRGSLKPNDEDEYSLIRTCHETVHVPLPPAYIGSEGKGVKTLLESWKGQYVERLHGVLLGYDNLKFVDATGTIIDDQPFVHRDVVGDFQVFRPETGSIVRAYINRMSKSHVGCLVHDWINLAIFLPPNPSPELSRYLNMGQEILCKITSVYVYRHNALRLRGAITSECLQLMQETIAPMRTSYDDELVEYESNYGDVWNEGDGSDVDMDRTQELSYLDPDDDYSLASRGQLLSEDGSLGSIEPPQDPPPAEKPKKKRKVSEKKKRKQVDALGTQQESPCLDPVEDSSAVLLEEDSSLVPMEPPQEKPRKKRKAGEKKQQVDMPTTHSSDVTASQDSELSVSLFSDSGENETKKRKWKNDAEDDAPVAKRKKESKKKKKKKSKEKETDERKKKKEKKRKTYIVDVNEDASTDSFCNDRLSVAETASIQDDAGSVVLKQEMTTPSKKHKKGHRKKLENGPLSDASLDSACSEVSLKAKKKKKKKEKD</sequence>
<dbReference type="PANTHER" id="PTHR12709">
    <property type="entry name" value="DNA-DIRECTED RNA POLYMERASE II, III"/>
    <property type="match status" value="1"/>
</dbReference>
<keyword evidence="4" id="KW-0804">Transcription</keyword>
<dbReference type="Gene3D" id="3.30.1490.120">
    <property type="entry name" value="RNA polymerase Rpb7-like, N-terminal domain"/>
    <property type="match status" value="1"/>
</dbReference>
<comment type="caution">
    <text evidence="8">The sequence shown here is derived from an EMBL/GenBank/DDBJ whole genome shotgun (WGS) entry which is preliminary data.</text>
</comment>
<evidence type="ECO:0000256" key="1">
    <source>
        <dbReference type="ARBA" id="ARBA00004604"/>
    </source>
</evidence>
<accession>A0AAQ4DBB4</accession>
<keyword evidence="5" id="KW-0539">Nucleus</keyword>
<protein>
    <recommendedName>
        <fullName evidence="7">RNA polymerase Rpb7-like N-terminal domain-containing protein</fullName>
    </recommendedName>
</protein>
<reference evidence="8 9" key="1">
    <citation type="journal article" date="2023" name="Arcadia Sci">
        <title>De novo assembly of a long-read Amblyomma americanum tick genome.</title>
        <authorList>
            <person name="Chou S."/>
            <person name="Poskanzer K.E."/>
            <person name="Rollins M."/>
            <person name="Thuy-Boun P.S."/>
        </authorList>
    </citation>
    <scope>NUCLEOTIDE SEQUENCE [LARGE SCALE GENOMIC DNA]</scope>
    <source>
        <strain evidence="8">F_SG_1</strain>
        <tissue evidence="8">Salivary glands</tissue>
    </source>
</reference>
<evidence type="ECO:0000256" key="6">
    <source>
        <dbReference type="SAM" id="MobiDB-lite"/>
    </source>
</evidence>
<feature type="compositionally biased region" description="Polar residues" evidence="6">
    <location>
        <begin position="326"/>
        <end position="351"/>
    </location>
</feature>
<evidence type="ECO:0000256" key="3">
    <source>
        <dbReference type="ARBA" id="ARBA00022478"/>
    </source>
</evidence>
<gene>
    <name evidence="8" type="ORF">V5799_002617</name>
</gene>
<feature type="region of interest" description="Disordered" evidence="6">
    <location>
        <begin position="429"/>
        <end position="490"/>
    </location>
</feature>
<dbReference type="Proteomes" id="UP001321473">
    <property type="component" value="Unassembled WGS sequence"/>
</dbReference>
<evidence type="ECO:0000256" key="5">
    <source>
        <dbReference type="ARBA" id="ARBA00023242"/>
    </source>
</evidence>
<feature type="region of interest" description="Disordered" evidence="6">
    <location>
        <begin position="239"/>
        <end position="411"/>
    </location>
</feature>
<comment type="subcellular location">
    <subcellularLocation>
        <location evidence="1">Nucleus</location>
        <location evidence="1">Nucleolus</location>
    </subcellularLocation>
</comment>
<dbReference type="PANTHER" id="PTHR12709:SF5">
    <property type="entry name" value="DNA-DIRECTED RNA POLYMERASE I SUBUNIT RPA43"/>
    <property type="match status" value="1"/>
</dbReference>
<feature type="domain" description="RNA polymerase Rpb7-like N-terminal" evidence="7">
    <location>
        <begin position="29"/>
        <end position="83"/>
    </location>
</feature>
<dbReference type="EMBL" id="JARKHS020032646">
    <property type="protein sequence ID" value="KAK8759754.1"/>
    <property type="molecule type" value="Genomic_DNA"/>
</dbReference>
<comment type="similarity">
    <text evidence="2">Belongs to the eukaryotic RPA43 RNA polymerase subunit family.</text>
</comment>
<dbReference type="InterPro" id="IPR036898">
    <property type="entry name" value="RNA_pol_Rpb7-like_N_sf"/>
</dbReference>